<evidence type="ECO:0000256" key="8">
    <source>
        <dbReference type="SAM" id="SignalP"/>
    </source>
</evidence>
<keyword evidence="4" id="KW-0813">Transport</keyword>
<protein>
    <submittedName>
        <fullName evidence="9">AAEL001132-PA</fullName>
    </submittedName>
</protein>
<dbReference type="GO" id="GO:0015031">
    <property type="term" value="P:protein transport"/>
    <property type="evidence" value="ECO:0007669"/>
    <property type="project" value="UniProtKB-KW"/>
</dbReference>
<dbReference type="Pfam" id="PF09451">
    <property type="entry name" value="ATG27"/>
    <property type="match status" value="1"/>
</dbReference>
<dbReference type="InterPro" id="IPR018939">
    <property type="entry name" value="Autophagy-rel_prot_27"/>
</dbReference>
<name>A0A1S4EY01_AEDAE</name>
<evidence type="ECO:0000313" key="9">
    <source>
        <dbReference type="EMBL" id="EAT47758.1"/>
    </source>
</evidence>
<dbReference type="SUPFAM" id="SSF50911">
    <property type="entry name" value="Mannose 6-phosphate receptor domain"/>
    <property type="match status" value="1"/>
</dbReference>
<comment type="subcellular location">
    <subcellularLocation>
        <location evidence="1">Preautophagosomal structure membrane</location>
        <topology evidence="1">Single-pass type I membrane protein</topology>
    </subcellularLocation>
</comment>
<organism evidence="9 10">
    <name type="scientific">Aedes aegypti</name>
    <name type="common">Yellowfever mosquito</name>
    <name type="synonym">Culex aegypti</name>
    <dbReference type="NCBI Taxonomy" id="7159"/>
    <lineage>
        <taxon>Eukaryota</taxon>
        <taxon>Metazoa</taxon>
        <taxon>Ecdysozoa</taxon>
        <taxon>Arthropoda</taxon>
        <taxon>Hexapoda</taxon>
        <taxon>Insecta</taxon>
        <taxon>Pterygota</taxon>
        <taxon>Neoptera</taxon>
        <taxon>Endopterygota</taxon>
        <taxon>Diptera</taxon>
        <taxon>Nematocera</taxon>
        <taxon>Culicoidea</taxon>
        <taxon>Culicidae</taxon>
        <taxon>Culicinae</taxon>
        <taxon>Aedini</taxon>
        <taxon>Aedes</taxon>
        <taxon>Stegomyia</taxon>
    </lineage>
</organism>
<evidence type="ECO:0000256" key="4">
    <source>
        <dbReference type="ARBA" id="ARBA00022927"/>
    </source>
</evidence>
<dbReference type="GO" id="GO:0034045">
    <property type="term" value="C:phagophore assembly site membrane"/>
    <property type="evidence" value="ECO:0007669"/>
    <property type="project" value="UniProtKB-SubCell"/>
</dbReference>
<reference evidence="9" key="2">
    <citation type="journal article" date="2007" name="Science">
        <title>Genome sequence of Aedes aegypti, a major arbovirus vector.</title>
        <authorList>
            <person name="Nene V."/>
            <person name="Wortman J.R."/>
            <person name="Lawson D."/>
            <person name="Haas B."/>
            <person name="Kodira C."/>
            <person name="Tu Z.J."/>
            <person name="Loftus B."/>
            <person name="Xi Z."/>
            <person name="Megy K."/>
            <person name="Grabherr M."/>
            <person name="Ren Q."/>
            <person name="Zdobnov E.M."/>
            <person name="Lobo N.F."/>
            <person name="Campbell K.S."/>
            <person name="Brown S.E."/>
            <person name="Bonaldo M.F."/>
            <person name="Zhu J."/>
            <person name="Sinkins S.P."/>
            <person name="Hogenkamp D.G."/>
            <person name="Amedeo P."/>
            <person name="Arensburger P."/>
            <person name="Atkinson P.W."/>
            <person name="Bidwell S."/>
            <person name="Biedler J."/>
            <person name="Birney E."/>
            <person name="Bruggner R.V."/>
            <person name="Costas J."/>
            <person name="Coy M.R."/>
            <person name="Crabtree J."/>
            <person name="Crawford M."/>
            <person name="Debruyn B."/>
            <person name="Decaprio D."/>
            <person name="Eiglmeier K."/>
            <person name="Eisenstadt E."/>
            <person name="El-Dorry H."/>
            <person name="Gelbart W.M."/>
            <person name="Gomes S.L."/>
            <person name="Hammond M."/>
            <person name="Hannick L.I."/>
            <person name="Hogan J.R."/>
            <person name="Holmes M.H."/>
            <person name="Jaffe D."/>
            <person name="Johnston J.S."/>
            <person name="Kennedy R.C."/>
            <person name="Koo H."/>
            <person name="Kravitz S."/>
            <person name="Kriventseva E.V."/>
            <person name="Kulp D."/>
            <person name="Labutti K."/>
            <person name="Lee E."/>
            <person name="Li S."/>
            <person name="Lovin D.D."/>
            <person name="Mao C."/>
            <person name="Mauceli E."/>
            <person name="Menck C.F."/>
            <person name="Miller J.R."/>
            <person name="Montgomery P."/>
            <person name="Mori A."/>
            <person name="Nascimento A.L."/>
            <person name="Naveira H.F."/>
            <person name="Nusbaum C."/>
            <person name="O'leary S."/>
            <person name="Orvis J."/>
            <person name="Pertea M."/>
            <person name="Quesneville H."/>
            <person name="Reidenbach K.R."/>
            <person name="Rogers Y.H."/>
            <person name="Roth C.W."/>
            <person name="Schneider J.R."/>
            <person name="Schatz M."/>
            <person name="Shumway M."/>
            <person name="Stanke M."/>
            <person name="Stinson E.O."/>
            <person name="Tubio J.M."/>
            <person name="Vanzee J.P."/>
            <person name="Verjovski-Almeida S."/>
            <person name="Werner D."/>
            <person name="White O."/>
            <person name="Wyder S."/>
            <person name="Zeng Q."/>
            <person name="Zhao Q."/>
            <person name="Zhao Y."/>
            <person name="Hill C.A."/>
            <person name="Raikhel A.S."/>
            <person name="Soares M.B."/>
            <person name="Knudson D.L."/>
            <person name="Lee N.H."/>
            <person name="Galagan J."/>
            <person name="Salzberg S.L."/>
            <person name="Paulsen I.T."/>
            <person name="Dimopoulos G."/>
            <person name="Collins F.H."/>
            <person name="Birren B."/>
            <person name="Fraser-Liggett C.M."/>
            <person name="Severson D.W."/>
        </authorList>
    </citation>
    <scope>NUCLEOTIDE SEQUENCE [LARGE SCALE GENOMIC DNA]</scope>
    <source>
        <strain evidence="9">Liverpool</strain>
    </source>
</reference>
<keyword evidence="6 7" id="KW-0472">Membrane</keyword>
<reference evidence="9" key="1">
    <citation type="submission" date="2005-10" db="EMBL/GenBank/DDBJ databases">
        <authorList>
            <person name="Loftus B.J."/>
            <person name="Nene V.M."/>
            <person name="Hannick L.I."/>
            <person name="Bidwell S."/>
            <person name="Haas B."/>
            <person name="Amedeo P."/>
            <person name="Orvis J."/>
            <person name="Wortman J.R."/>
            <person name="White O.R."/>
            <person name="Salzberg S."/>
            <person name="Shumway M."/>
            <person name="Koo H."/>
            <person name="Zhao Y."/>
            <person name="Holmes M."/>
            <person name="Miller J."/>
            <person name="Schatz M."/>
            <person name="Pop M."/>
            <person name="Pai G."/>
            <person name="Utterback T."/>
            <person name="Rogers Y.-H."/>
            <person name="Kravitz S."/>
            <person name="Fraser C.M."/>
        </authorList>
    </citation>
    <scope>NUCLEOTIDE SEQUENCE</scope>
    <source>
        <strain evidence="9">Liverpool</strain>
    </source>
</reference>
<feature type="chain" id="PRO_5036484618" evidence="8">
    <location>
        <begin position="21"/>
        <end position="262"/>
    </location>
</feature>
<dbReference type="OrthoDB" id="29460at2759"/>
<dbReference type="OMA" id="FLQNGCR"/>
<proteinExistence type="predicted"/>
<feature type="signal peptide" evidence="8">
    <location>
        <begin position="1"/>
        <end position="20"/>
    </location>
</feature>
<keyword evidence="3 8" id="KW-0732">Signal</keyword>
<evidence type="ECO:0000256" key="3">
    <source>
        <dbReference type="ARBA" id="ARBA00022729"/>
    </source>
</evidence>
<accession>A0A1S4EY01</accession>
<sequence length="262" mass="29126">MTNHLVVALFGIFLLASGSGWRLAAAASGQCRQLNPCRCEYENGQGIDISQVLTKVENYLNTADPKTQDKYYFHPCQDIKELPSEGKKCSSGDGYSLCRFNNASQTYEKLGTIKDSSFHTDGGGQQFLVYKMNAKVTSIQLLCLKHDQSYLYVDLDKAHLSAGNETSLILFSPYACPITIEEISKPSTGGVLLILFLIGTFTYFTIGSIVRFMYLGARGIEVIPNLDFWKDLPGLVRDGARFLQNGCRVERRQPDPDSYDAI</sequence>
<dbReference type="InterPro" id="IPR009011">
    <property type="entry name" value="Man6P_isomerase_rcpt-bd_dom_sf"/>
</dbReference>
<dbReference type="HOGENOM" id="CLU_058440_1_0_1"/>
<keyword evidence="2 7" id="KW-0812">Transmembrane</keyword>
<dbReference type="KEGG" id="aag:5568552"/>
<evidence type="ECO:0000256" key="2">
    <source>
        <dbReference type="ARBA" id="ARBA00022692"/>
    </source>
</evidence>
<dbReference type="AlphaFoldDB" id="A0A1S4EY01"/>
<dbReference type="Proteomes" id="UP000682892">
    <property type="component" value="Unassembled WGS sequence"/>
</dbReference>
<dbReference type="Gene3D" id="2.70.130.10">
    <property type="entry name" value="Mannose-6-phosphate receptor binding domain"/>
    <property type="match status" value="1"/>
</dbReference>
<evidence type="ECO:0000256" key="7">
    <source>
        <dbReference type="SAM" id="Phobius"/>
    </source>
</evidence>
<gene>
    <name evidence="9" type="ORF">AaeL_AAEL001132</name>
</gene>
<dbReference type="GO" id="GO:0000139">
    <property type="term" value="C:Golgi membrane"/>
    <property type="evidence" value="ECO:0007669"/>
    <property type="project" value="UniProtKB-SubCell"/>
</dbReference>
<reference evidence="9" key="3">
    <citation type="submission" date="2012-09" db="EMBL/GenBank/DDBJ databases">
        <authorList>
            <consortium name="VectorBase"/>
        </authorList>
    </citation>
    <scope>NUCLEOTIDE SEQUENCE</scope>
    <source>
        <strain evidence="9">Liverpool</strain>
    </source>
</reference>
<dbReference type="GO" id="GO:0005802">
    <property type="term" value="C:trans-Golgi network"/>
    <property type="evidence" value="ECO:0007669"/>
    <property type="project" value="TreeGrafter"/>
</dbReference>
<feature type="transmembrane region" description="Helical" evidence="7">
    <location>
        <begin position="191"/>
        <end position="214"/>
    </location>
</feature>
<evidence type="ECO:0000256" key="6">
    <source>
        <dbReference type="ARBA" id="ARBA00023136"/>
    </source>
</evidence>
<evidence type="ECO:0000256" key="5">
    <source>
        <dbReference type="ARBA" id="ARBA00022989"/>
    </source>
</evidence>
<dbReference type="PANTHER" id="PTHR15071:SF0">
    <property type="entry name" value="MANNOSE 6-PHOSPHATE RECEPTOR-LIKE PROTEIN 1"/>
    <property type="match status" value="1"/>
</dbReference>
<dbReference type="EMBL" id="CH477208">
    <property type="protein sequence ID" value="EAT47758.1"/>
    <property type="molecule type" value="Genomic_DNA"/>
</dbReference>
<evidence type="ECO:0000256" key="1">
    <source>
        <dbReference type="ARBA" id="ARBA00004472"/>
    </source>
</evidence>
<keyword evidence="4" id="KW-0653">Protein transport</keyword>
<dbReference type="PANTHER" id="PTHR15071">
    <property type="entry name" value="MANNOSE-6-PHOSPHATE RECEPTOR FAMILY MEMBER"/>
    <property type="match status" value="1"/>
</dbReference>
<keyword evidence="5 7" id="KW-1133">Transmembrane helix</keyword>
<evidence type="ECO:0000313" key="10">
    <source>
        <dbReference type="Proteomes" id="UP000682892"/>
    </source>
</evidence>